<evidence type="ECO:0000313" key="2">
    <source>
        <dbReference type="EMBL" id="SFB45525.1"/>
    </source>
</evidence>
<dbReference type="AlphaFoldDB" id="A0A1I1B598"/>
<dbReference type="Proteomes" id="UP000198619">
    <property type="component" value="Unassembled WGS sequence"/>
</dbReference>
<proteinExistence type="predicted"/>
<dbReference type="RefSeq" id="WP_090043229.1">
    <property type="nucleotide sequence ID" value="NZ_FOKI01000067.1"/>
</dbReference>
<dbReference type="SMART" id="SM00047">
    <property type="entry name" value="LYZ2"/>
    <property type="match status" value="1"/>
</dbReference>
<evidence type="ECO:0000259" key="1">
    <source>
        <dbReference type="SMART" id="SM00047"/>
    </source>
</evidence>
<dbReference type="STRING" id="84698.SAMN04488528_10673"/>
<evidence type="ECO:0000313" key="3">
    <source>
        <dbReference type="Proteomes" id="UP000198619"/>
    </source>
</evidence>
<protein>
    <submittedName>
        <fullName evidence="2">Beta-N-acetylglucosaminidase</fullName>
    </submittedName>
</protein>
<organism evidence="2 3">
    <name type="scientific">Clostridium frigidicarnis</name>
    <dbReference type="NCBI Taxonomy" id="84698"/>
    <lineage>
        <taxon>Bacteria</taxon>
        <taxon>Bacillati</taxon>
        <taxon>Bacillota</taxon>
        <taxon>Clostridia</taxon>
        <taxon>Eubacteriales</taxon>
        <taxon>Clostridiaceae</taxon>
        <taxon>Clostridium</taxon>
    </lineage>
</organism>
<dbReference type="GO" id="GO:0004040">
    <property type="term" value="F:amidase activity"/>
    <property type="evidence" value="ECO:0007669"/>
    <property type="project" value="InterPro"/>
</dbReference>
<dbReference type="EMBL" id="FOKI01000067">
    <property type="protein sequence ID" value="SFB45525.1"/>
    <property type="molecule type" value="Genomic_DNA"/>
</dbReference>
<reference evidence="2 3" key="1">
    <citation type="submission" date="2016-10" db="EMBL/GenBank/DDBJ databases">
        <authorList>
            <person name="de Groot N.N."/>
        </authorList>
    </citation>
    <scope>NUCLEOTIDE SEQUENCE [LARGE SCALE GENOMIC DNA]</scope>
    <source>
        <strain evidence="2 3">DSM 12271</strain>
    </source>
</reference>
<feature type="domain" description="Mannosyl-glycoprotein endo-beta-N-acetylglucosamidase-like" evidence="1">
    <location>
        <begin position="195"/>
        <end position="369"/>
    </location>
</feature>
<gene>
    <name evidence="2" type="ORF">SAMN04488528_10673</name>
</gene>
<keyword evidence="3" id="KW-1185">Reference proteome</keyword>
<name>A0A1I1B598_9CLOT</name>
<accession>A0A1I1B598</accession>
<dbReference type="OrthoDB" id="9816557at2"/>
<dbReference type="InterPro" id="IPR002901">
    <property type="entry name" value="MGlyc_endo_b_GlcNAc-like_dom"/>
</dbReference>
<dbReference type="Pfam" id="PF17957">
    <property type="entry name" value="Big_7"/>
    <property type="match status" value="1"/>
</dbReference>
<sequence length="379" mass="43945">MIPKMWVETPIDGSEVDSDEIQIIGWALDSSGIKRVNIYLNDKFVGYGNIGIERTDLYKAFPEYKDSIKGGFSYKFHPLNLKNGWNQLKIEAVGNSGSSQIVYRNIRIRRFPFEILTSKEHNNTLDYYTNIEMKSNTKQVIYDSNIKNGSKWRVANLEEIKYYMNPSNFLNDHINKLMFMKLSYSIDFEIETLNFMLQNRGILNGKGEYFLEAGKEFKVNPVYLICKAILETGNGGSDIINGKITVSKLYKRKSAIDSENNVIYIEDFEKNVPSKKVYNVYGIGSYDDNPNLWGADRAYRERWFTIEDAIVGGAKWIADGYINIGQDTLYNMRWDFKHDTMWHQYSTDVAWASKQTSRLYNIIQGNKGIKLVYEIPLFK</sequence>
<dbReference type="Pfam" id="PF01832">
    <property type="entry name" value="Glucosaminidase"/>
    <property type="match status" value="1"/>
</dbReference>